<organism evidence="1 2">
    <name type="scientific">Cupriavidus taiwanensis</name>
    <dbReference type="NCBI Taxonomy" id="164546"/>
    <lineage>
        <taxon>Bacteria</taxon>
        <taxon>Pseudomonadati</taxon>
        <taxon>Pseudomonadota</taxon>
        <taxon>Betaproteobacteria</taxon>
        <taxon>Burkholderiales</taxon>
        <taxon>Burkholderiaceae</taxon>
        <taxon>Cupriavidus</taxon>
    </lineage>
</organism>
<name>A0A375J909_9BURK</name>
<proteinExistence type="predicted"/>
<gene>
    <name evidence="1" type="ORF">CBM2634_B60034</name>
</gene>
<reference evidence="1 2" key="1">
    <citation type="submission" date="2018-01" db="EMBL/GenBank/DDBJ databases">
        <authorList>
            <person name="Gaut B.S."/>
            <person name="Morton B.R."/>
            <person name="Clegg M.T."/>
            <person name="Duvall M.R."/>
        </authorList>
    </citation>
    <scope>NUCLEOTIDE SEQUENCE [LARGE SCALE GENOMIC DNA]</scope>
    <source>
        <strain evidence="1">Cupriavidus taiwanensis cmp 52</strain>
    </source>
</reference>
<accession>A0A375J909</accession>
<dbReference type="Proteomes" id="UP000256805">
    <property type="component" value="Unassembled WGS sequence"/>
</dbReference>
<evidence type="ECO:0000313" key="2">
    <source>
        <dbReference type="Proteomes" id="UP000256805"/>
    </source>
</evidence>
<dbReference type="EMBL" id="OVTA01000047">
    <property type="protein sequence ID" value="SPS01618.1"/>
    <property type="molecule type" value="Genomic_DNA"/>
</dbReference>
<protein>
    <submittedName>
        <fullName evidence="1">Uncharacterized protein</fullName>
    </submittedName>
</protein>
<dbReference type="AlphaFoldDB" id="A0A375J909"/>
<evidence type="ECO:0000313" key="1">
    <source>
        <dbReference type="EMBL" id="SPS01618.1"/>
    </source>
</evidence>
<sequence>MAAAVAAAHSGFTLVRGYTRVWGESPYCPCLRHP</sequence>